<dbReference type="Proteomes" id="UP000807159">
    <property type="component" value="Chromosome 1"/>
</dbReference>
<reference evidence="2" key="1">
    <citation type="journal article" date="2021" name="J. Hered.">
        <title>Genome Assembly of Salicaceae Populus deltoides (Eastern Cottonwood) I-69 Based on Nanopore Sequencing and Hi-C Technologies.</title>
        <authorList>
            <person name="Bai S."/>
            <person name="Wu H."/>
            <person name="Zhang J."/>
            <person name="Pan Z."/>
            <person name="Zhao W."/>
            <person name="Li Z."/>
            <person name="Tong C."/>
        </authorList>
    </citation>
    <scope>NUCLEOTIDE SEQUENCE</scope>
    <source>
        <tissue evidence="2">Leaf</tissue>
    </source>
</reference>
<proteinExistence type="predicted"/>
<feature type="signal peptide" evidence="1">
    <location>
        <begin position="1"/>
        <end position="16"/>
    </location>
</feature>
<gene>
    <name evidence="2" type="ORF">H0E87_002241</name>
</gene>
<comment type="caution">
    <text evidence="2">The sequence shown here is derived from an EMBL/GenBank/DDBJ whole genome shotgun (WGS) entry which is preliminary data.</text>
</comment>
<accession>A0A8T2ZUK6</accession>
<sequence length="135" mass="15473">MKIMPMAHVLIRLVYLQVPACFNHIGLRFSTTVPNDPDSHADFQQNNKGRSGSFSGISFMEDVEKDVKDNPVVIYIKGYPDLPQCGFSALAWEPGEHWWPRKKTYWEWVRSMGHENIIKAEIGFVANPKDCFSTI</sequence>
<keyword evidence="1" id="KW-0732">Signal</keyword>
<dbReference type="AlphaFoldDB" id="A0A8T2ZUK6"/>
<evidence type="ECO:0000313" key="2">
    <source>
        <dbReference type="EMBL" id="KAH8521106.1"/>
    </source>
</evidence>
<evidence type="ECO:0000313" key="3">
    <source>
        <dbReference type="Proteomes" id="UP000807159"/>
    </source>
</evidence>
<feature type="chain" id="PRO_5035892964" evidence="1">
    <location>
        <begin position="17"/>
        <end position="135"/>
    </location>
</feature>
<dbReference type="EMBL" id="JACEGQ020000001">
    <property type="protein sequence ID" value="KAH8521106.1"/>
    <property type="molecule type" value="Genomic_DNA"/>
</dbReference>
<name>A0A8T2ZUK6_POPDE</name>
<organism evidence="2 3">
    <name type="scientific">Populus deltoides</name>
    <name type="common">Eastern poplar</name>
    <name type="synonym">Eastern cottonwood</name>
    <dbReference type="NCBI Taxonomy" id="3696"/>
    <lineage>
        <taxon>Eukaryota</taxon>
        <taxon>Viridiplantae</taxon>
        <taxon>Streptophyta</taxon>
        <taxon>Embryophyta</taxon>
        <taxon>Tracheophyta</taxon>
        <taxon>Spermatophyta</taxon>
        <taxon>Magnoliopsida</taxon>
        <taxon>eudicotyledons</taxon>
        <taxon>Gunneridae</taxon>
        <taxon>Pentapetalae</taxon>
        <taxon>rosids</taxon>
        <taxon>fabids</taxon>
        <taxon>Malpighiales</taxon>
        <taxon>Salicaceae</taxon>
        <taxon>Saliceae</taxon>
        <taxon>Populus</taxon>
    </lineage>
</organism>
<protein>
    <submittedName>
        <fullName evidence="2">Uncharacterized protein</fullName>
    </submittedName>
</protein>
<evidence type="ECO:0000256" key="1">
    <source>
        <dbReference type="SAM" id="SignalP"/>
    </source>
</evidence>
<keyword evidence="3" id="KW-1185">Reference proteome</keyword>